<comment type="similarity">
    <text evidence="1">Belongs to the glutaredoxin family.</text>
</comment>
<gene>
    <name evidence="2" type="ORF">K490DRAFT_47324</name>
</gene>
<evidence type="ECO:0000313" key="3">
    <source>
        <dbReference type="Proteomes" id="UP000799776"/>
    </source>
</evidence>
<dbReference type="PANTHER" id="PTHR33558">
    <property type="entry name" value="GLUTAREDOXIN-LIKE PROTEIN C5ORF63 HOMOLOG"/>
    <property type="match status" value="1"/>
</dbReference>
<organism evidence="2 3">
    <name type="scientific">Saccharata proteae CBS 121410</name>
    <dbReference type="NCBI Taxonomy" id="1314787"/>
    <lineage>
        <taxon>Eukaryota</taxon>
        <taxon>Fungi</taxon>
        <taxon>Dikarya</taxon>
        <taxon>Ascomycota</taxon>
        <taxon>Pezizomycotina</taxon>
        <taxon>Dothideomycetes</taxon>
        <taxon>Dothideomycetes incertae sedis</taxon>
        <taxon>Botryosphaeriales</taxon>
        <taxon>Saccharataceae</taxon>
        <taxon>Saccharata</taxon>
    </lineage>
</organism>
<protein>
    <recommendedName>
        <fullName evidence="1">Glutaredoxin-like protein</fullName>
    </recommendedName>
</protein>
<evidence type="ECO:0000256" key="1">
    <source>
        <dbReference type="RuleBase" id="RU363082"/>
    </source>
</evidence>
<dbReference type="PANTHER" id="PTHR33558:SF1">
    <property type="entry name" value="GLUTAREDOXIN-LIKE PROTEIN C5ORF63 HOMOLOG"/>
    <property type="match status" value="1"/>
</dbReference>
<sequence>MFSPTRRLLHQACRVTLFTRQGCGLCDNAKATLMKVQQQRPFEYEEIDVMAPGKASWKLLYELDVPVAHIGPVTEKLLYTPQENKLWHRFDQNQIKAALDRIEKSQSGNT</sequence>
<dbReference type="OrthoDB" id="429967at2759"/>
<evidence type="ECO:0000313" key="2">
    <source>
        <dbReference type="EMBL" id="KAF2085183.1"/>
    </source>
</evidence>
<dbReference type="InterPro" id="IPR036249">
    <property type="entry name" value="Thioredoxin-like_sf"/>
</dbReference>
<dbReference type="Pfam" id="PF05768">
    <property type="entry name" value="Glrx-like"/>
    <property type="match status" value="1"/>
</dbReference>
<dbReference type="EMBL" id="ML978733">
    <property type="protein sequence ID" value="KAF2085183.1"/>
    <property type="molecule type" value="Genomic_DNA"/>
</dbReference>
<dbReference type="AlphaFoldDB" id="A0A9P4LXN9"/>
<dbReference type="SUPFAM" id="SSF52833">
    <property type="entry name" value="Thioredoxin-like"/>
    <property type="match status" value="1"/>
</dbReference>
<reference evidence="2" key="1">
    <citation type="journal article" date="2020" name="Stud. Mycol.">
        <title>101 Dothideomycetes genomes: a test case for predicting lifestyles and emergence of pathogens.</title>
        <authorList>
            <person name="Haridas S."/>
            <person name="Albert R."/>
            <person name="Binder M."/>
            <person name="Bloem J."/>
            <person name="Labutti K."/>
            <person name="Salamov A."/>
            <person name="Andreopoulos B."/>
            <person name="Baker S."/>
            <person name="Barry K."/>
            <person name="Bills G."/>
            <person name="Bluhm B."/>
            <person name="Cannon C."/>
            <person name="Castanera R."/>
            <person name="Culley D."/>
            <person name="Daum C."/>
            <person name="Ezra D."/>
            <person name="Gonzalez J."/>
            <person name="Henrissat B."/>
            <person name="Kuo A."/>
            <person name="Liang C."/>
            <person name="Lipzen A."/>
            <person name="Lutzoni F."/>
            <person name="Magnuson J."/>
            <person name="Mondo S."/>
            <person name="Nolan M."/>
            <person name="Ohm R."/>
            <person name="Pangilinan J."/>
            <person name="Park H.-J."/>
            <person name="Ramirez L."/>
            <person name="Alfaro M."/>
            <person name="Sun H."/>
            <person name="Tritt A."/>
            <person name="Yoshinaga Y."/>
            <person name="Zwiers L.-H."/>
            <person name="Turgeon B."/>
            <person name="Goodwin S."/>
            <person name="Spatafora J."/>
            <person name="Crous P."/>
            <person name="Grigoriev I."/>
        </authorList>
    </citation>
    <scope>NUCLEOTIDE SEQUENCE</scope>
    <source>
        <strain evidence="2">CBS 121410</strain>
    </source>
</reference>
<keyword evidence="3" id="KW-1185">Reference proteome</keyword>
<name>A0A9P4LXN9_9PEZI</name>
<comment type="caution">
    <text evidence="2">The sequence shown here is derived from an EMBL/GenBank/DDBJ whole genome shotgun (WGS) entry which is preliminary data.</text>
</comment>
<keyword evidence="1" id="KW-0249">Electron transport</keyword>
<accession>A0A9P4LXN9</accession>
<keyword evidence="1" id="KW-0813">Transport</keyword>
<dbReference type="InterPro" id="IPR052565">
    <property type="entry name" value="Glutaredoxin-like_YDR286C"/>
</dbReference>
<dbReference type="Proteomes" id="UP000799776">
    <property type="component" value="Unassembled WGS sequence"/>
</dbReference>
<dbReference type="Gene3D" id="3.40.30.10">
    <property type="entry name" value="Glutaredoxin"/>
    <property type="match status" value="1"/>
</dbReference>
<proteinExistence type="inferred from homology"/>
<dbReference type="InterPro" id="IPR008554">
    <property type="entry name" value="Glutaredoxin-like"/>
</dbReference>